<evidence type="ECO:0000256" key="2">
    <source>
        <dbReference type="SAM" id="Phobius"/>
    </source>
</evidence>
<sequence length="148" mass="17172">MEFHRILKEKRMESNLSQEDLAEKLKISRQSISKWENEKGYPNIETLLEISEIFNITVDELLKGDDYLKDKIIQDSRKLKYPKWVVFFDILTLIGLIIIISKLVIFVTVKVTGNEIDFLSDSILYSFGPLLLMIIGAIGSDTLKKKYQ</sequence>
<protein>
    <submittedName>
        <fullName evidence="4">Helix-turn-helix transcriptional regulator</fullName>
    </submittedName>
</protein>
<feature type="transmembrane region" description="Helical" evidence="2">
    <location>
        <begin position="84"/>
        <end position="111"/>
    </location>
</feature>
<dbReference type="RefSeq" id="WP_282862385.1">
    <property type="nucleotide sequence ID" value="NZ_CP118848.1"/>
</dbReference>
<keyword evidence="2" id="KW-0472">Membrane</keyword>
<dbReference type="Gene3D" id="1.10.260.40">
    <property type="entry name" value="lambda repressor-like DNA-binding domains"/>
    <property type="match status" value="1"/>
</dbReference>
<evidence type="ECO:0000259" key="3">
    <source>
        <dbReference type="PROSITE" id="PS50943"/>
    </source>
</evidence>
<dbReference type="PANTHER" id="PTHR46558">
    <property type="entry name" value="TRACRIPTIONAL REGULATORY PROTEIN-RELATED-RELATED"/>
    <property type="match status" value="1"/>
</dbReference>
<dbReference type="SUPFAM" id="SSF47413">
    <property type="entry name" value="lambda repressor-like DNA-binding domains"/>
    <property type="match status" value="1"/>
</dbReference>
<gene>
    <name evidence="4" type="ORF">PYH69_00545</name>
</gene>
<dbReference type="Proteomes" id="UP001223261">
    <property type="component" value="Chromosome"/>
</dbReference>
<dbReference type="InterPro" id="IPR001387">
    <property type="entry name" value="Cro/C1-type_HTH"/>
</dbReference>
<dbReference type="GO" id="GO:0003677">
    <property type="term" value="F:DNA binding"/>
    <property type="evidence" value="ECO:0007669"/>
    <property type="project" value="UniProtKB-KW"/>
</dbReference>
<evidence type="ECO:0000313" key="5">
    <source>
        <dbReference type="Proteomes" id="UP001223261"/>
    </source>
</evidence>
<evidence type="ECO:0000256" key="1">
    <source>
        <dbReference type="ARBA" id="ARBA00023125"/>
    </source>
</evidence>
<keyword evidence="1" id="KW-0238">DNA-binding</keyword>
<feature type="transmembrane region" description="Helical" evidence="2">
    <location>
        <begin position="123"/>
        <end position="143"/>
    </location>
</feature>
<dbReference type="CDD" id="cd00093">
    <property type="entry name" value="HTH_XRE"/>
    <property type="match status" value="1"/>
</dbReference>
<dbReference type="AlphaFoldDB" id="A0AAX3W5G5"/>
<dbReference type="SMART" id="SM00530">
    <property type="entry name" value="HTH_XRE"/>
    <property type="match status" value="1"/>
</dbReference>
<evidence type="ECO:0000313" key="4">
    <source>
        <dbReference type="EMBL" id="WHI60171.1"/>
    </source>
</evidence>
<name>A0AAX3W5G5_MAMLE</name>
<reference evidence="4" key="1">
    <citation type="journal article" date="2023" name="Antibiotics">
        <title>Prevalence and Molecular Characterization of Methicillin-Resistant Staphylococci (MRS) and Mammaliicocci (MRM) in Dromedary Camels from Algeria: First Detection of SCCmec-mecC Hybrid in Methicillin-Resistant Mammaliicoccus lentus.</title>
        <authorList>
            <person name="Belhout C."/>
            <person name="Boyen F."/>
            <person name="Vereecke N."/>
            <person name="Theuns S."/>
            <person name="Taibi N."/>
            <person name="Stegger M."/>
            <person name="de la Fe-Rodriguez P.Y."/>
            <person name="Bouayad L."/>
            <person name="Elgroud R."/>
            <person name="Butaye P."/>
        </authorList>
    </citation>
    <scope>NUCLEOTIDE SEQUENCE</scope>
    <source>
        <strain evidence="4">7048</strain>
    </source>
</reference>
<feature type="domain" description="HTH cro/C1-type" evidence="3">
    <location>
        <begin position="7"/>
        <end position="61"/>
    </location>
</feature>
<organism evidence="4 5">
    <name type="scientific">Mammaliicoccus lentus</name>
    <name type="common">Staphylococcus lentus</name>
    <dbReference type="NCBI Taxonomy" id="42858"/>
    <lineage>
        <taxon>Bacteria</taxon>
        <taxon>Bacillati</taxon>
        <taxon>Bacillota</taxon>
        <taxon>Bacilli</taxon>
        <taxon>Bacillales</taxon>
        <taxon>Staphylococcaceae</taxon>
        <taxon>Mammaliicoccus</taxon>
    </lineage>
</organism>
<dbReference type="PANTHER" id="PTHR46558:SF15">
    <property type="entry name" value="HELIX-TURN-HELIX DOMAIN PROTEIN"/>
    <property type="match status" value="1"/>
</dbReference>
<proteinExistence type="predicted"/>
<keyword evidence="2" id="KW-1133">Transmembrane helix</keyword>
<dbReference type="EMBL" id="CP118848">
    <property type="protein sequence ID" value="WHI60171.1"/>
    <property type="molecule type" value="Genomic_DNA"/>
</dbReference>
<dbReference type="Pfam" id="PF01381">
    <property type="entry name" value="HTH_3"/>
    <property type="match status" value="1"/>
</dbReference>
<dbReference type="PROSITE" id="PS50943">
    <property type="entry name" value="HTH_CROC1"/>
    <property type="match status" value="1"/>
</dbReference>
<accession>A0AAX3W5G5</accession>
<keyword evidence="2" id="KW-0812">Transmembrane</keyword>
<dbReference type="InterPro" id="IPR010982">
    <property type="entry name" value="Lambda_DNA-bd_dom_sf"/>
</dbReference>